<proteinExistence type="predicted"/>
<dbReference type="InterPro" id="IPR013096">
    <property type="entry name" value="Cupin_2"/>
</dbReference>
<dbReference type="RefSeq" id="WP_354698002.1">
    <property type="nucleotide sequence ID" value="NZ_CP114014.1"/>
</dbReference>
<dbReference type="PANTHER" id="PTHR36440:SF1">
    <property type="entry name" value="PUTATIVE (AFU_ORTHOLOGUE AFUA_8G07350)-RELATED"/>
    <property type="match status" value="1"/>
</dbReference>
<accession>A0AAU7AYS4</accession>
<dbReference type="AlphaFoldDB" id="A0AAU7AYS4"/>
<organism evidence="2">
    <name type="scientific">Paraconexibacter sp. AEG42_29</name>
    <dbReference type="NCBI Taxonomy" id="2997339"/>
    <lineage>
        <taxon>Bacteria</taxon>
        <taxon>Bacillati</taxon>
        <taxon>Actinomycetota</taxon>
        <taxon>Thermoleophilia</taxon>
        <taxon>Solirubrobacterales</taxon>
        <taxon>Paraconexibacteraceae</taxon>
        <taxon>Paraconexibacter</taxon>
    </lineage>
</organism>
<dbReference type="InterPro" id="IPR014710">
    <property type="entry name" value="RmlC-like_jellyroll"/>
</dbReference>
<dbReference type="Pfam" id="PF07883">
    <property type="entry name" value="Cupin_2"/>
    <property type="match status" value="1"/>
</dbReference>
<dbReference type="PANTHER" id="PTHR36440">
    <property type="entry name" value="PUTATIVE (AFU_ORTHOLOGUE AFUA_8G07350)-RELATED"/>
    <property type="match status" value="1"/>
</dbReference>
<dbReference type="GO" id="GO:0008127">
    <property type="term" value="F:quercetin 2,3-dioxygenase activity"/>
    <property type="evidence" value="ECO:0007669"/>
    <property type="project" value="UniProtKB-EC"/>
</dbReference>
<reference evidence="2" key="1">
    <citation type="submission" date="2022-12" db="EMBL/GenBank/DDBJ databases">
        <title>Paraconexibacter alkalitolerans sp. nov. and Baekduia alba sp. nov., isolated from soil and emended description of the genera Paraconexibacter (Chun et al., 2020) and Baekduia (An et al., 2020).</title>
        <authorList>
            <person name="Vieira S."/>
            <person name="Huber K.J."/>
            <person name="Geppert A."/>
            <person name="Wolf J."/>
            <person name="Neumann-Schaal M."/>
            <person name="Muesken M."/>
            <person name="Overmann J."/>
        </authorList>
    </citation>
    <scope>NUCLEOTIDE SEQUENCE</scope>
    <source>
        <strain evidence="2">AEG42_29</strain>
    </source>
</reference>
<dbReference type="EMBL" id="CP114014">
    <property type="protein sequence ID" value="XAY06784.1"/>
    <property type="molecule type" value="Genomic_DNA"/>
</dbReference>
<sequence length="164" mass="17846">MSTIAATSKPYHLTADEGLQSVWWKTGRVWVKASGVETAGRFAQIEVDDPRGAAPPMHIHHTEDETFLVLDGEVSVFAGGERTELQAGDYAFIPRGDEHAYLVQSERARMLVTFSPAGFEEFFVEMGVAGDQPPADPVMPSPEEFARRLAPYGCAITGPPPELA</sequence>
<evidence type="ECO:0000313" key="2">
    <source>
        <dbReference type="EMBL" id="XAY06784.1"/>
    </source>
</evidence>
<evidence type="ECO:0000259" key="1">
    <source>
        <dbReference type="Pfam" id="PF07883"/>
    </source>
</evidence>
<dbReference type="KEGG" id="parq:DSM112329_03662"/>
<dbReference type="InterPro" id="IPR053146">
    <property type="entry name" value="QDO-like"/>
</dbReference>
<dbReference type="SUPFAM" id="SSF51182">
    <property type="entry name" value="RmlC-like cupins"/>
    <property type="match status" value="1"/>
</dbReference>
<name>A0AAU7AYS4_9ACTN</name>
<dbReference type="Gene3D" id="2.60.120.10">
    <property type="entry name" value="Jelly Rolls"/>
    <property type="match status" value="1"/>
</dbReference>
<gene>
    <name evidence="2" type="primary">qdoI</name>
    <name evidence="2" type="ORF">DSM112329_03662</name>
</gene>
<dbReference type="EC" id="1.13.11.24" evidence="2"/>
<dbReference type="CDD" id="cd02215">
    <property type="entry name" value="cupin_QDO_N_C"/>
    <property type="match status" value="1"/>
</dbReference>
<feature type="domain" description="Cupin type-2" evidence="1">
    <location>
        <begin position="50"/>
        <end position="113"/>
    </location>
</feature>
<keyword evidence="2" id="KW-0560">Oxidoreductase</keyword>
<dbReference type="InterPro" id="IPR011051">
    <property type="entry name" value="RmlC_Cupin_sf"/>
</dbReference>
<protein>
    <submittedName>
        <fullName evidence="2">Quercetin 2,3-dioxygenase</fullName>
        <ecNumber evidence="2">1.13.11.24</ecNumber>
    </submittedName>
</protein>